<dbReference type="InterPro" id="IPR008802">
    <property type="entry name" value="REF"/>
</dbReference>
<evidence type="ECO:0000313" key="3">
    <source>
        <dbReference type="EMBL" id="RLN11647.1"/>
    </source>
</evidence>
<protein>
    <recommendedName>
        <fullName evidence="5">REF/SRPP-like protein</fullName>
    </recommendedName>
</protein>
<dbReference type="STRING" id="4540.A0A3L6RXE7"/>
<evidence type="ECO:0000256" key="2">
    <source>
        <dbReference type="SAM" id="MobiDB-lite"/>
    </source>
</evidence>
<name>A0A3L6RXE7_PANMI</name>
<evidence type="ECO:0008006" key="5">
    <source>
        <dbReference type="Google" id="ProtNLM"/>
    </source>
</evidence>
<dbReference type="OrthoDB" id="1905464at2759"/>
<dbReference type="EMBL" id="PQIB02000006">
    <property type="protein sequence ID" value="RLN11647.1"/>
    <property type="molecule type" value="Genomic_DNA"/>
</dbReference>
<dbReference type="PANTHER" id="PTHR33732:SF9">
    <property type="entry name" value="REF_SRPP-LIKE PROTEIN OS05G0151300_LOC_OS05G05940"/>
    <property type="match status" value="1"/>
</dbReference>
<dbReference type="PANTHER" id="PTHR33732">
    <property type="entry name" value="REF/SRPP-LIKE PROTEIN OS05G0151300/LOC_OS05G05940"/>
    <property type="match status" value="1"/>
</dbReference>
<gene>
    <name evidence="3" type="ORF">C2845_PM09G14250</name>
</gene>
<feature type="compositionally biased region" description="Polar residues" evidence="2">
    <location>
        <begin position="45"/>
        <end position="67"/>
    </location>
</feature>
<reference evidence="4" key="1">
    <citation type="journal article" date="2019" name="Nat. Commun.">
        <title>The genome of broomcorn millet.</title>
        <authorList>
            <person name="Zou C."/>
            <person name="Miki D."/>
            <person name="Li D."/>
            <person name="Tang Q."/>
            <person name="Xiao L."/>
            <person name="Rajput S."/>
            <person name="Deng P."/>
            <person name="Jia W."/>
            <person name="Huang R."/>
            <person name="Zhang M."/>
            <person name="Sun Y."/>
            <person name="Hu J."/>
            <person name="Fu X."/>
            <person name="Schnable P.S."/>
            <person name="Li F."/>
            <person name="Zhang H."/>
            <person name="Feng B."/>
            <person name="Zhu X."/>
            <person name="Liu R."/>
            <person name="Schnable J.C."/>
            <person name="Zhu J.-K."/>
            <person name="Zhang H."/>
        </authorList>
    </citation>
    <scope>NUCLEOTIDE SEQUENCE [LARGE SCALE GENOMIC DNA]</scope>
</reference>
<dbReference type="Pfam" id="PF05755">
    <property type="entry name" value="REF"/>
    <property type="match status" value="1"/>
</dbReference>
<organism evidence="3 4">
    <name type="scientific">Panicum miliaceum</name>
    <name type="common">Proso millet</name>
    <name type="synonym">Broomcorn millet</name>
    <dbReference type="NCBI Taxonomy" id="4540"/>
    <lineage>
        <taxon>Eukaryota</taxon>
        <taxon>Viridiplantae</taxon>
        <taxon>Streptophyta</taxon>
        <taxon>Embryophyta</taxon>
        <taxon>Tracheophyta</taxon>
        <taxon>Spermatophyta</taxon>
        <taxon>Magnoliopsida</taxon>
        <taxon>Liliopsida</taxon>
        <taxon>Poales</taxon>
        <taxon>Poaceae</taxon>
        <taxon>PACMAD clade</taxon>
        <taxon>Panicoideae</taxon>
        <taxon>Panicodae</taxon>
        <taxon>Paniceae</taxon>
        <taxon>Panicinae</taxon>
        <taxon>Panicum</taxon>
        <taxon>Panicum sect. Panicum</taxon>
    </lineage>
</organism>
<dbReference type="AlphaFoldDB" id="A0A3L6RXE7"/>
<feature type="region of interest" description="Disordered" evidence="2">
    <location>
        <begin position="41"/>
        <end position="73"/>
    </location>
</feature>
<keyword evidence="4" id="KW-1185">Reference proteome</keyword>
<evidence type="ECO:0000256" key="1">
    <source>
        <dbReference type="ARBA" id="ARBA00009737"/>
    </source>
</evidence>
<comment type="caution">
    <text evidence="3">The sequence shown here is derived from an EMBL/GenBank/DDBJ whole genome shotgun (WGS) entry which is preliminary data.</text>
</comment>
<dbReference type="Proteomes" id="UP000275267">
    <property type="component" value="Unassembled WGS sequence"/>
</dbReference>
<comment type="similarity">
    <text evidence="1">Belongs to the REF/SRPP family.</text>
</comment>
<proteinExistence type="inferred from homology"/>
<accession>A0A3L6RXE7</accession>
<evidence type="ECO:0000313" key="4">
    <source>
        <dbReference type="Proteomes" id="UP000275267"/>
    </source>
</evidence>
<sequence length="150" mass="15707">MAESANNEAPIATNNQPTTAAAQALLLAAVAYAYAKQGARPLRPASTTSRALSRPSSDLSTTASSHPARSPQVPRPQAFCLALVPSVTRVVLPAAAQLSAKYNLAVMDGAKRGNTVATYLPLVPTERLAKVFRYPMADVAPVPEMQPIPS</sequence>